<protein>
    <recommendedName>
        <fullName evidence="3">F-box domain-containing protein</fullName>
    </recommendedName>
</protein>
<proteinExistence type="predicted"/>
<name>A0A067SP00_GALM3</name>
<evidence type="ECO:0000313" key="2">
    <source>
        <dbReference type="Proteomes" id="UP000027222"/>
    </source>
</evidence>
<keyword evidence="2" id="KW-1185">Reference proteome</keyword>
<gene>
    <name evidence="1" type="ORF">GALMADRAFT_145460</name>
</gene>
<organism evidence="1 2">
    <name type="scientific">Galerina marginata (strain CBS 339.88)</name>
    <dbReference type="NCBI Taxonomy" id="685588"/>
    <lineage>
        <taxon>Eukaryota</taxon>
        <taxon>Fungi</taxon>
        <taxon>Dikarya</taxon>
        <taxon>Basidiomycota</taxon>
        <taxon>Agaricomycotina</taxon>
        <taxon>Agaricomycetes</taxon>
        <taxon>Agaricomycetidae</taxon>
        <taxon>Agaricales</taxon>
        <taxon>Agaricineae</taxon>
        <taxon>Strophariaceae</taxon>
        <taxon>Galerina</taxon>
    </lineage>
</organism>
<dbReference type="OrthoDB" id="3365698at2759"/>
<evidence type="ECO:0008006" key="3">
    <source>
        <dbReference type="Google" id="ProtNLM"/>
    </source>
</evidence>
<reference evidence="2" key="1">
    <citation type="journal article" date="2014" name="Proc. Natl. Acad. Sci. U.S.A.">
        <title>Extensive sampling of basidiomycete genomes demonstrates inadequacy of the white-rot/brown-rot paradigm for wood decay fungi.</title>
        <authorList>
            <person name="Riley R."/>
            <person name="Salamov A.A."/>
            <person name="Brown D.W."/>
            <person name="Nagy L.G."/>
            <person name="Floudas D."/>
            <person name="Held B.W."/>
            <person name="Levasseur A."/>
            <person name="Lombard V."/>
            <person name="Morin E."/>
            <person name="Otillar R."/>
            <person name="Lindquist E.A."/>
            <person name="Sun H."/>
            <person name="LaButti K.M."/>
            <person name="Schmutz J."/>
            <person name="Jabbour D."/>
            <person name="Luo H."/>
            <person name="Baker S.E."/>
            <person name="Pisabarro A.G."/>
            <person name="Walton J.D."/>
            <person name="Blanchette R.A."/>
            <person name="Henrissat B."/>
            <person name="Martin F."/>
            <person name="Cullen D."/>
            <person name="Hibbett D.S."/>
            <person name="Grigoriev I.V."/>
        </authorList>
    </citation>
    <scope>NUCLEOTIDE SEQUENCE [LARGE SCALE GENOMIC DNA]</scope>
    <source>
        <strain evidence="2">CBS 339.88</strain>
    </source>
</reference>
<dbReference type="EMBL" id="KL142402">
    <property type="protein sequence ID" value="KDR69414.1"/>
    <property type="molecule type" value="Genomic_DNA"/>
</dbReference>
<sequence>MNPSYQLSSPSAVMLQRTFNLDQTLLWRTLSFIADPGTLDEWDTEFPVAEIPAPLITLRLASQVCSSWRDLVLCSSSWWARNIHLDHLKQKSGHWRNEVLARSGISALHVIGVFEVCHARFLEVLLEDHWARIRVLHLISKENILGYLHFDLYLQRPTPSLEVFVVHHIIDFEDFEEPSRQNFQLFANSAPSLRCLHPFFREVEAFIRAPFILQLRKLNLSASTINPHQLLDALGGAHALEELRNVRVTATTEAGTTRAFKLPAITLPRLRQISVHAFHVDAWLDVLSNITPAPQCTLNTALEHDGRYIRPLTAEDIISISHILSSYSGQHTSSEGSTAVRLHLGKYKFSFRHERGSLLTDISSFFLKTVKPLPPHTSSTLLKSLAAYDLKPALSLDLEIAEGCDLDPADPIFTEFTTSTLSSVQVLTVDIPTIQFFLTLDRLPATIAAHTDILPSLRILRYPYEIPDDQAQLLTTFISWRQKIGRPISFLDITPVSEYQNDRRDFRFLEQTTGLRVVWTVRHSSTSKVTMEYLCGSANADVLIL</sequence>
<accession>A0A067SP00</accession>
<evidence type="ECO:0000313" key="1">
    <source>
        <dbReference type="EMBL" id="KDR69414.1"/>
    </source>
</evidence>
<dbReference type="Proteomes" id="UP000027222">
    <property type="component" value="Unassembled WGS sequence"/>
</dbReference>
<dbReference type="HOGENOM" id="CLU_030662_0_0_1"/>
<dbReference type="AlphaFoldDB" id="A0A067SP00"/>